<protein>
    <submittedName>
        <fullName evidence="1">Uncharacterized protein</fullName>
    </submittedName>
</protein>
<reference evidence="1" key="1">
    <citation type="submission" date="2023-07" db="EMBL/GenBank/DDBJ databases">
        <title>The genome sequence of Rhodocytophaga aerolata KACC 12507.</title>
        <authorList>
            <person name="Zhang X."/>
        </authorList>
    </citation>
    <scope>NUCLEOTIDE SEQUENCE</scope>
    <source>
        <strain evidence="1">KACC 12507</strain>
    </source>
</reference>
<evidence type="ECO:0000313" key="1">
    <source>
        <dbReference type="EMBL" id="MDO1445325.1"/>
    </source>
</evidence>
<sequence>MYQFKNKELTASKKQVNNLMLLAGGIYFLSKEKALRRLNEAGYNTAAFYEDTWNGRPVYVVGARQGDVQSNQFWLDKQHLYLVRTLAAQPDGHIQEAQFRKHIRTAGGWTETEVLFLTDGKPQQLEVYKNLQANMPLPEGLFSAHLFGKIHWMP</sequence>
<accession>A0ABT8QZQ4</accession>
<dbReference type="Proteomes" id="UP001168528">
    <property type="component" value="Unassembled WGS sequence"/>
</dbReference>
<comment type="caution">
    <text evidence="1">The sequence shown here is derived from an EMBL/GenBank/DDBJ whole genome shotgun (WGS) entry which is preliminary data.</text>
</comment>
<keyword evidence="2" id="KW-1185">Reference proteome</keyword>
<dbReference type="RefSeq" id="WP_302036114.1">
    <property type="nucleotide sequence ID" value="NZ_JAUKPO010000001.1"/>
</dbReference>
<evidence type="ECO:0000313" key="2">
    <source>
        <dbReference type="Proteomes" id="UP001168528"/>
    </source>
</evidence>
<name>A0ABT8QZQ4_9BACT</name>
<proteinExistence type="predicted"/>
<gene>
    <name evidence="1" type="ORF">Q0590_03635</name>
</gene>
<organism evidence="1 2">
    <name type="scientific">Rhodocytophaga aerolata</name>
    <dbReference type="NCBI Taxonomy" id="455078"/>
    <lineage>
        <taxon>Bacteria</taxon>
        <taxon>Pseudomonadati</taxon>
        <taxon>Bacteroidota</taxon>
        <taxon>Cytophagia</taxon>
        <taxon>Cytophagales</taxon>
        <taxon>Rhodocytophagaceae</taxon>
        <taxon>Rhodocytophaga</taxon>
    </lineage>
</organism>
<dbReference type="EMBL" id="JAUKPO010000001">
    <property type="protein sequence ID" value="MDO1445325.1"/>
    <property type="molecule type" value="Genomic_DNA"/>
</dbReference>